<organism evidence="13 14">
    <name type="scientific">Suricata suricatta</name>
    <name type="common">Meerkat</name>
    <dbReference type="NCBI Taxonomy" id="37032"/>
    <lineage>
        <taxon>Eukaryota</taxon>
        <taxon>Metazoa</taxon>
        <taxon>Chordata</taxon>
        <taxon>Craniata</taxon>
        <taxon>Vertebrata</taxon>
        <taxon>Euteleostomi</taxon>
        <taxon>Mammalia</taxon>
        <taxon>Eutheria</taxon>
        <taxon>Laurasiatheria</taxon>
        <taxon>Carnivora</taxon>
        <taxon>Feliformia</taxon>
        <taxon>Herpestidae</taxon>
        <taxon>Suricata</taxon>
    </lineage>
</organism>
<sequence>MMAALASSRWGRVRARRRWSASSRKKDGRGLGASQARPVGGVTGARAPLGGSWARGGRPLLATLVGHPKVRTQVAMASRQPSLCGLASHCLWVLGVILLMDVSARPANHSSARERAGNREEREILPPDHLNGVKLEMDGHLNKDFHQEVFLGKDMDGFEEDAEPRRSRRKLMVIFSKVDVNTDRRISAKEMQHWIMEKTAEHFREAIEESKVHFRTVDPDGDGRVSWDEYKVKFLVSKGHNEKEVEEKIKNGEELKVDEETQEVLENLKDRWYQADNPPSDLLLTEDEFLSFLHPEHSRGMLKFMVKEIVRDLDQDGDKQLSLPEFISLPAGTVENQQGQDIDDSWVRDRKKEFEELIDANHDGIVTMAELEVRTGDGGTGAPRGLTQGPEGLQWKGRQHWSSCGRSLSGTWKWAGLTSDGCGLHPASLVAFDRLGSSGETGSPVGCLCLPPGRGVWDVLAAPGSKEPLPNGPRAALESTIFP</sequence>
<dbReference type="PROSITE" id="PS00018">
    <property type="entry name" value="EF_HAND_1"/>
    <property type="match status" value="4"/>
</dbReference>
<dbReference type="CDD" id="cd16225">
    <property type="entry name" value="EFh_CREC_cab45"/>
    <property type="match status" value="1"/>
</dbReference>
<evidence type="ECO:0000256" key="9">
    <source>
        <dbReference type="ARBA" id="ARBA00023817"/>
    </source>
</evidence>
<feature type="domain" description="EF-hand" evidence="12">
    <location>
        <begin position="205"/>
        <end position="240"/>
    </location>
</feature>
<gene>
    <name evidence="13" type="primary">SDF4</name>
</gene>
<evidence type="ECO:0000256" key="3">
    <source>
        <dbReference type="ARBA" id="ARBA00022729"/>
    </source>
</evidence>
<dbReference type="Gene3D" id="1.10.238.10">
    <property type="entry name" value="EF-hand"/>
    <property type="match status" value="2"/>
</dbReference>
<keyword evidence="7" id="KW-0325">Glycoprotein</keyword>
<name>A0A673TWS2_SURSU</name>
<keyword evidence="4" id="KW-0677">Repeat</keyword>
<dbReference type="GO" id="GO:0005509">
    <property type="term" value="F:calcium ion binding"/>
    <property type="evidence" value="ECO:0007669"/>
    <property type="project" value="InterPro"/>
</dbReference>
<feature type="domain" description="EF-hand" evidence="12">
    <location>
        <begin position="166"/>
        <end position="201"/>
    </location>
</feature>
<evidence type="ECO:0000256" key="10">
    <source>
        <dbReference type="ARBA" id="ARBA00031511"/>
    </source>
</evidence>
<dbReference type="Pfam" id="PF13499">
    <property type="entry name" value="EF-hand_7"/>
    <property type="match status" value="1"/>
</dbReference>
<comment type="subcellular location">
    <subcellularLocation>
        <location evidence="8">Golgi apparatus lumen</location>
    </subcellularLocation>
</comment>
<dbReference type="PROSITE" id="PS50222">
    <property type="entry name" value="EF_HAND_2"/>
    <property type="match status" value="3"/>
</dbReference>
<comment type="similarity">
    <text evidence="1">Belongs to the CREC family.</text>
</comment>
<keyword evidence="2" id="KW-0479">Metal-binding</keyword>
<dbReference type="PANTHER" id="PTHR10827:SF98">
    <property type="entry name" value="45 KDA CALCIUM-BINDING PROTEIN"/>
    <property type="match status" value="1"/>
</dbReference>
<accession>A0A673TWS2</accession>
<keyword evidence="14" id="KW-1185">Reference proteome</keyword>
<feature type="domain" description="EF-hand" evidence="12">
    <location>
        <begin position="301"/>
        <end position="336"/>
    </location>
</feature>
<reference evidence="13" key="2">
    <citation type="submission" date="2025-08" db="UniProtKB">
        <authorList>
            <consortium name="Ensembl"/>
        </authorList>
    </citation>
    <scope>IDENTIFICATION</scope>
</reference>
<dbReference type="InterPro" id="IPR018247">
    <property type="entry name" value="EF_Hand_1_Ca_BS"/>
</dbReference>
<dbReference type="GO" id="GO:0017156">
    <property type="term" value="P:calcium-ion regulated exocytosis"/>
    <property type="evidence" value="ECO:0007669"/>
    <property type="project" value="TreeGrafter"/>
</dbReference>
<dbReference type="InterPro" id="IPR027240">
    <property type="entry name" value="CAB45_EFh"/>
</dbReference>
<evidence type="ECO:0000256" key="5">
    <source>
        <dbReference type="ARBA" id="ARBA00022837"/>
    </source>
</evidence>
<dbReference type="SMART" id="SM00054">
    <property type="entry name" value="EFh"/>
    <property type="match status" value="3"/>
</dbReference>
<proteinExistence type="inferred from homology"/>
<evidence type="ECO:0000313" key="13">
    <source>
        <dbReference type="Ensembl" id="ENSSSUP00005017718.1"/>
    </source>
</evidence>
<keyword evidence="6" id="KW-0333">Golgi apparatus</keyword>
<reference evidence="13" key="3">
    <citation type="submission" date="2025-09" db="UniProtKB">
        <authorList>
            <consortium name="Ensembl"/>
        </authorList>
    </citation>
    <scope>IDENTIFICATION</scope>
</reference>
<reference evidence="13 14" key="1">
    <citation type="submission" date="2019-05" db="EMBL/GenBank/DDBJ databases">
        <title>A Chromosome-scale Meerkat (S. suricatta) Genome Assembly.</title>
        <authorList>
            <person name="Dudchenko O."/>
            <person name="Lieberman Aiden E."/>
            <person name="Tung J."/>
            <person name="Barreiro L.B."/>
            <person name="Clutton-Brock T.H."/>
        </authorList>
    </citation>
    <scope>NUCLEOTIDE SEQUENCE [LARGE SCALE GENOMIC DNA]</scope>
</reference>
<feature type="region of interest" description="Disordered" evidence="11">
    <location>
        <begin position="16"/>
        <end position="44"/>
    </location>
</feature>
<protein>
    <recommendedName>
        <fullName evidence="9">45 kDa calcium-binding protein</fullName>
    </recommendedName>
    <alternativeName>
        <fullName evidence="10">Stromal cell-derived factor 4</fullName>
    </alternativeName>
</protein>
<evidence type="ECO:0000256" key="4">
    <source>
        <dbReference type="ARBA" id="ARBA00022737"/>
    </source>
</evidence>
<evidence type="ECO:0000256" key="7">
    <source>
        <dbReference type="ARBA" id="ARBA00023180"/>
    </source>
</evidence>
<evidence type="ECO:0000256" key="2">
    <source>
        <dbReference type="ARBA" id="ARBA00022723"/>
    </source>
</evidence>
<evidence type="ECO:0000256" key="1">
    <source>
        <dbReference type="ARBA" id="ARBA00006431"/>
    </source>
</evidence>
<dbReference type="SUPFAM" id="SSF47473">
    <property type="entry name" value="EF-hand"/>
    <property type="match status" value="1"/>
</dbReference>
<evidence type="ECO:0000256" key="11">
    <source>
        <dbReference type="SAM" id="MobiDB-lite"/>
    </source>
</evidence>
<evidence type="ECO:0000256" key="8">
    <source>
        <dbReference type="ARBA" id="ARBA00023769"/>
    </source>
</evidence>
<dbReference type="AlphaFoldDB" id="A0A673TWS2"/>
<dbReference type="Ensembl" id="ENSSSUT00005020178.1">
    <property type="protein sequence ID" value="ENSSSUP00005017718.1"/>
    <property type="gene ID" value="ENSSSUG00005011397.1"/>
</dbReference>
<dbReference type="Proteomes" id="UP000472268">
    <property type="component" value="Chromosome 8"/>
</dbReference>
<evidence type="ECO:0000259" key="12">
    <source>
        <dbReference type="PROSITE" id="PS50222"/>
    </source>
</evidence>
<evidence type="ECO:0000313" key="14">
    <source>
        <dbReference type="Proteomes" id="UP000472268"/>
    </source>
</evidence>
<dbReference type="InterPro" id="IPR002048">
    <property type="entry name" value="EF_hand_dom"/>
</dbReference>
<evidence type="ECO:0000256" key="6">
    <source>
        <dbReference type="ARBA" id="ARBA00023034"/>
    </source>
</evidence>
<dbReference type="GO" id="GO:0005796">
    <property type="term" value="C:Golgi lumen"/>
    <property type="evidence" value="ECO:0007669"/>
    <property type="project" value="UniProtKB-SubCell"/>
</dbReference>
<dbReference type="PANTHER" id="PTHR10827">
    <property type="entry name" value="RETICULOCALBIN"/>
    <property type="match status" value="1"/>
</dbReference>
<dbReference type="GO" id="GO:0005783">
    <property type="term" value="C:endoplasmic reticulum"/>
    <property type="evidence" value="ECO:0007669"/>
    <property type="project" value="TreeGrafter"/>
</dbReference>
<dbReference type="InterPro" id="IPR011992">
    <property type="entry name" value="EF-hand-dom_pair"/>
</dbReference>
<keyword evidence="5" id="KW-0106">Calcium</keyword>
<dbReference type="FunFam" id="1.10.238.10:FF:000120">
    <property type="entry name" value="45 kDa calcium-binding protein"/>
    <property type="match status" value="1"/>
</dbReference>
<keyword evidence="3" id="KW-0732">Signal</keyword>